<organism evidence="2 3">
    <name type="scientific">Allacma fusca</name>
    <dbReference type="NCBI Taxonomy" id="39272"/>
    <lineage>
        <taxon>Eukaryota</taxon>
        <taxon>Metazoa</taxon>
        <taxon>Ecdysozoa</taxon>
        <taxon>Arthropoda</taxon>
        <taxon>Hexapoda</taxon>
        <taxon>Collembola</taxon>
        <taxon>Symphypleona</taxon>
        <taxon>Sminthuridae</taxon>
        <taxon>Allacma</taxon>
    </lineage>
</organism>
<proteinExistence type="predicted"/>
<evidence type="ECO:0000313" key="2">
    <source>
        <dbReference type="EMBL" id="CAG7732183.1"/>
    </source>
</evidence>
<feature type="chain" id="PRO_5035220012" evidence="1">
    <location>
        <begin position="20"/>
        <end position="82"/>
    </location>
</feature>
<accession>A0A8J2NZ62</accession>
<dbReference type="Proteomes" id="UP000708208">
    <property type="component" value="Unassembled WGS sequence"/>
</dbReference>
<evidence type="ECO:0000256" key="1">
    <source>
        <dbReference type="SAM" id="SignalP"/>
    </source>
</evidence>
<feature type="non-terminal residue" evidence="2">
    <location>
        <position position="82"/>
    </location>
</feature>
<feature type="signal peptide" evidence="1">
    <location>
        <begin position="1"/>
        <end position="19"/>
    </location>
</feature>
<protein>
    <submittedName>
        <fullName evidence="2">Uncharacterized protein</fullName>
    </submittedName>
</protein>
<sequence>MNKEILSLFLFALVAVGYGKIISPPDLEEKVDGDQIVAQSTNQAKCLEDLNQFNKAVIYLQRTAERRMIFESDDNLKRTKAA</sequence>
<gene>
    <name evidence="2" type="ORF">AFUS01_LOCUS20715</name>
</gene>
<comment type="caution">
    <text evidence="2">The sequence shown here is derived from an EMBL/GenBank/DDBJ whole genome shotgun (WGS) entry which is preliminary data.</text>
</comment>
<evidence type="ECO:0000313" key="3">
    <source>
        <dbReference type="Proteomes" id="UP000708208"/>
    </source>
</evidence>
<name>A0A8J2NZ62_9HEXA</name>
<keyword evidence="3" id="KW-1185">Reference proteome</keyword>
<reference evidence="2" key="1">
    <citation type="submission" date="2021-06" db="EMBL/GenBank/DDBJ databases">
        <authorList>
            <person name="Hodson N. C."/>
            <person name="Mongue J. A."/>
            <person name="Jaron S. K."/>
        </authorList>
    </citation>
    <scope>NUCLEOTIDE SEQUENCE</scope>
</reference>
<dbReference type="AlphaFoldDB" id="A0A8J2NZ62"/>
<dbReference type="EMBL" id="CAJVCH010226219">
    <property type="protein sequence ID" value="CAG7732183.1"/>
    <property type="molecule type" value="Genomic_DNA"/>
</dbReference>
<keyword evidence="1" id="KW-0732">Signal</keyword>